<protein>
    <recommendedName>
        <fullName evidence="9">Aquaporin-like protein</fullName>
    </recommendedName>
</protein>
<feature type="transmembrane region" description="Helical" evidence="6">
    <location>
        <begin position="73"/>
        <end position="94"/>
    </location>
</feature>
<dbReference type="SUPFAM" id="SSF81338">
    <property type="entry name" value="Aquaporin-like"/>
    <property type="match status" value="1"/>
</dbReference>
<keyword evidence="8" id="KW-1185">Reference proteome</keyword>
<dbReference type="GO" id="GO:0015267">
    <property type="term" value="F:channel activity"/>
    <property type="evidence" value="ECO:0007669"/>
    <property type="project" value="InterPro"/>
</dbReference>
<reference evidence="7 8" key="1">
    <citation type="journal article" date="2011" name="PLoS Genet.">
        <title>Genomic analysis of the necrotrophic fungal pathogens Sclerotinia sclerotiorum and Botrytis cinerea.</title>
        <authorList>
            <person name="Amselem J."/>
            <person name="Cuomo C.A."/>
            <person name="van Kan J.A."/>
            <person name="Viaud M."/>
            <person name="Benito E.P."/>
            <person name="Couloux A."/>
            <person name="Coutinho P.M."/>
            <person name="de Vries R.P."/>
            <person name="Dyer P.S."/>
            <person name="Fillinger S."/>
            <person name="Fournier E."/>
            <person name="Gout L."/>
            <person name="Hahn M."/>
            <person name="Kohn L."/>
            <person name="Lapalu N."/>
            <person name="Plummer K.M."/>
            <person name="Pradier J.M."/>
            <person name="Quevillon E."/>
            <person name="Sharon A."/>
            <person name="Simon A."/>
            <person name="ten Have A."/>
            <person name="Tudzynski B."/>
            <person name="Tudzynski P."/>
            <person name="Wincker P."/>
            <person name="Andrew M."/>
            <person name="Anthouard V."/>
            <person name="Beever R.E."/>
            <person name="Beffa R."/>
            <person name="Benoit I."/>
            <person name="Bouzid O."/>
            <person name="Brault B."/>
            <person name="Chen Z."/>
            <person name="Choquer M."/>
            <person name="Collemare J."/>
            <person name="Cotton P."/>
            <person name="Danchin E.G."/>
            <person name="Da Silva C."/>
            <person name="Gautier A."/>
            <person name="Giraud C."/>
            <person name="Giraud T."/>
            <person name="Gonzalez C."/>
            <person name="Grossetete S."/>
            <person name="Guldener U."/>
            <person name="Henrissat B."/>
            <person name="Howlett B.J."/>
            <person name="Kodira C."/>
            <person name="Kretschmer M."/>
            <person name="Lappartient A."/>
            <person name="Leroch M."/>
            <person name="Levis C."/>
            <person name="Mauceli E."/>
            <person name="Neuveglise C."/>
            <person name="Oeser B."/>
            <person name="Pearson M."/>
            <person name="Poulain J."/>
            <person name="Poussereau N."/>
            <person name="Quesneville H."/>
            <person name="Rascle C."/>
            <person name="Schumacher J."/>
            <person name="Segurens B."/>
            <person name="Sexton A."/>
            <person name="Silva E."/>
            <person name="Sirven C."/>
            <person name="Soanes D.M."/>
            <person name="Talbot N.J."/>
            <person name="Templeton M."/>
            <person name="Yandava C."/>
            <person name="Yarden O."/>
            <person name="Zeng Q."/>
            <person name="Rollins J.A."/>
            <person name="Lebrun M.H."/>
            <person name="Dickman M."/>
        </authorList>
    </citation>
    <scope>NUCLEOTIDE SEQUENCE [LARGE SCALE GENOMIC DNA]</scope>
    <source>
        <strain evidence="7 8">B05.10</strain>
    </source>
</reference>
<dbReference type="InterPro" id="IPR000425">
    <property type="entry name" value="MIP"/>
</dbReference>
<accession>A0A384JRG6</accession>
<dbReference type="AlphaFoldDB" id="A0A384JRG6"/>
<feature type="transmembrane region" description="Helical" evidence="6">
    <location>
        <begin position="106"/>
        <end position="128"/>
    </location>
</feature>
<dbReference type="Gene3D" id="1.20.1080.10">
    <property type="entry name" value="Glycerol uptake facilitator protein"/>
    <property type="match status" value="1"/>
</dbReference>
<proteinExistence type="inferred from homology"/>
<evidence type="ECO:0000256" key="3">
    <source>
        <dbReference type="ARBA" id="ARBA00022989"/>
    </source>
</evidence>
<dbReference type="GO" id="GO:0016020">
    <property type="term" value="C:membrane"/>
    <property type="evidence" value="ECO:0007669"/>
    <property type="project" value="UniProtKB-SubCell"/>
</dbReference>
<dbReference type="OrthoDB" id="3222at2759"/>
<dbReference type="GeneID" id="5433183"/>
<feature type="transmembrane region" description="Helical" evidence="6">
    <location>
        <begin position="278"/>
        <end position="298"/>
    </location>
</feature>
<evidence type="ECO:0000256" key="6">
    <source>
        <dbReference type="SAM" id="Phobius"/>
    </source>
</evidence>
<dbReference type="PRINTS" id="PR00783">
    <property type="entry name" value="MINTRINSICP"/>
</dbReference>
<reference evidence="7 8" key="2">
    <citation type="journal article" date="2012" name="Eukaryot. Cell">
        <title>Genome update of Botrytis cinerea strains B05.10 and T4.</title>
        <authorList>
            <person name="Staats M."/>
            <person name="van Kan J.A."/>
        </authorList>
    </citation>
    <scope>NUCLEOTIDE SEQUENCE [LARGE SCALE GENOMIC DNA]</scope>
    <source>
        <strain evidence="7 8">B05.10</strain>
    </source>
</reference>
<dbReference type="PANTHER" id="PTHR47002">
    <property type="entry name" value="AQUAPORIN-LIKE"/>
    <property type="match status" value="1"/>
</dbReference>
<evidence type="ECO:0008006" key="9">
    <source>
        <dbReference type="Google" id="ProtNLM"/>
    </source>
</evidence>
<comment type="similarity">
    <text evidence="5">Belongs to the MIP/aquaporin (TC 1.A.8) family.</text>
</comment>
<evidence type="ECO:0000256" key="2">
    <source>
        <dbReference type="ARBA" id="ARBA00022692"/>
    </source>
</evidence>
<dbReference type="InterPro" id="IPR023271">
    <property type="entry name" value="Aquaporin-like"/>
</dbReference>
<dbReference type="Proteomes" id="UP000001798">
    <property type="component" value="Chromosome 9"/>
</dbReference>
<evidence type="ECO:0000313" key="7">
    <source>
        <dbReference type="EMBL" id="ATZ53169.1"/>
    </source>
</evidence>
<gene>
    <name evidence="7" type="ORF">BCIN_09g00530</name>
</gene>
<keyword evidence="4 6" id="KW-0472">Membrane</keyword>
<dbReference type="RefSeq" id="XP_024550656.1">
    <property type="nucleotide sequence ID" value="XM_024694863.1"/>
</dbReference>
<dbReference type="Pfam" id="PF00230">
    <property type="entry name" value="MIP"/>
    <property type="match status" value="1"/>
</dbReference>
<dbReference type="VEuPathDB" id="FungiDB:Bcin09g00530"/>
<keyword evidence="2 5" id="KW-0812">Transmembrane</keyword>
<organism evidence="7 8">
    <name type="scientific">Botryotinia fuckeliana (strain B05.10)</name>
    <name type="common">Noble rot fungus</name>
    <name type="synonym">Botrytis cinerea</name>
    <dbReference type="NCBI Taxonomy" id="332648"/>
    <lineage>
        <taxon>Eukaryota</taxon>
        <taxon>Fungi</taxon>
        <taxon>Dikarya</taxon>
        <taxon>Ascomycota</taxon>
        <taxon>Pezizomycotina</taxon>
        <taxon>Leotiomycetes</taxon>
        <taxon>Helotiales</taxon>
        <taxon>Sclerotiniaceae</taxon>
        <taxon>Botrytis</taxon>
    </lineage>
</organism>
<comment type="subcellular location">
    <subcellularLocation>
        <location evidence="1">Membrane</location>
        <topology evidence="1">Multi-pass membrane protein</topology>
    </subcellularLocation>
</comment>
<keyword evidence="3 6" id="KW-1133">Transmembrane helix</keyword>
<dbReference type="KEGG" id="bfu:BCIN_09g00530"/>
<sequence length="312" mass="33395">MGATGNLKATLPISEEPESLPTEETQLIPASCAQFPGSFAPDLRRDKRRVSKRGGLSDRVYVFLTDGWGDITVWKSAFIEFVGTTCLCYLSAFISISIRNSDTTQVAAYVGVTNIFLLTLFICALAPASGGHMNPIITFATVITGLTGFPRGVLYMIGQTTGAALAGGLIRGSLGEQRTLIYNGGGCFLETTNVSEGQAYLIESILSCIMLILSFGTALDPRQAQLFGPRLGPFMVGCTLGLVSFSSINLAPGYPGAGLNPARCFAFAVARGSFAYQWIWWFGPVTGAIIQSSVYHFAPPYHRERVDGKPST</sequence>
<evidence type="ECO:0000313" key="8">
    <source>
        <dbReference type="Proteomes" id="UP000001798"/>
    </source>
</evidence>
<name>A0A384JRG6_BOTFB</name>
<feature type="transmembrane region" description="Helical" evidence="6">
    <location>
        <begin position="231"/>
        <end position="251"/>
    </location>
</feature>
<evidence type="ECO:0000256" key="4">
    <source>
        <dbReference type="ARBA" id="ARBA00023136"/>
    </source>
</evidence>
<dbReference type="EMBL" id="CP009813">
    <property type="protein sequence ID" value="ATZ53169.1"/>
    <property type="molecule type" value="Genomic_DNA"/>
</dbReference>
<evidence type="ECO:0000256" key="1">
    <source>
        <dbReference type="ARBA" id="ARBA00004141"/>
    </source>
</evidence>
<reference evidence="7 8" key="3">
    <citation type="journal article" date="2017" name="Mol. Plant Pathol.">
        <title>A gapless genome sequence of the fungus Botrytis cinerea.</title>
        <authorList>
            <person name="Van Kan J.A."/>
            <person name="Stassen J.H."/>
            <person name="Mosbach A."/>
            <person name="Van Der Lee T.A."/>
            <person name="Faino L."/>
            <person name="Farmer A.D."/>
            <person name="Papasotiriou D.G."/>
            <person name="Zhou S."/>
            <person name="Seidl M.F."/>
            <person name="Cottam E."/>
            <person name="Edel D."/>
            <person name="Hahn M."/>
            <person name="Schwartz D.C."/>
            <person name="Dietrich R.A."/>
            <person name="Widdison S."/>
            <person name="Scalliet G."/>
        </authorList>
    </citation>
    <scope>NUCLEOTIDE SEQUENCE [LARGE SCALE GENOMIC DNA]</scope>
    <source>
        <strain evidence="7 8">B05.10</strain>
    </source>
</reference>
<evidence type="ECO:0000256" key="5">
    <source>
        <dbReference type="RuleBase" id="RU000477"/>
    </source>
</evidence>
<keyword evidence="5" id="KW-0813">Transport</keyword>
<dbReference type="PANTHER" id="PTHR47002:SF2">
    <property type="entry name" value="AQUAPORIN AQPAE.A-LIKE"/>
    <property type="match status" value="1"/>
</dbReference>